<evidence type="ECO:0000313" key="7">
    <source>
        <dbReference type="Proteomes" id="UP000662747"/>
    </source>
</evidence>
<dbReference type="SUPFAM" id="SSF52540">
    <property type="entry name" value="P-loop containing nucleoside triphosphate hydrolases"/>
    <property type="match status" value="1"/>
</dbReference>
<accession>A0ABX7NV66</accession>
<dbReference type="CDD" id="cd14014">
    <property type="entry name" value="STKc_PknB_like"/>
    <property type="match status" value="1"/>
</dbReference>
<organism evidence="6 7">
    <name type="scientific">Pyxidicoccus parkwayensis</name>
    <dbReference type="NCBI Taxonomy" id="2813578"/>
    <lineage>
        <taxon>Bacteria</taxon>
        <taxon>Pseudomonadati</taxon>
        <taxon>Myxococcota</taxon>
        <taxon>Myxococcia</taxon>
        <taxon>Myxococcales</taxon>
        <taxon>Cystobacterineae</taxon>
        <taxon>Myxococcaceae</taxon>
        <taxon>Pyxidicoccus</taxon>
    </lineage>
</organism>
<dbReference type="Gene3D" id="3.30.70.1230">
    <property type="entry name" value="Nucleotide cyclase"/>
    <property type="match status" value="1"/>
</dbReference>
<dbReference type="InterPro" id="IPR017441">
    <property type="entry name" value="Protein_kinase_ATP_BS"/>
</dbReference>
<dbReference type="RefSeq" id="WP_206723940.1">
    <property type="nucleotide sequence ID" value="NZ_CP071090.1"/>
</dbReference>
<name>A0ABX7NV66_9BACT</name>
<dbReference type="InterPro" id="IPR001054">
    <property type="entry name" value="A/G_cyclase"/>
</dbReference>
<evidence type="ECO:0000313" key="6">
    <source>
        <dbReference type="EMBL" id="QSQ22363.1"/>
    </source>
</evidence>
<dbReference type="Gene3D" id="1.25.40.10">
    <property type="entry name" value="Tetratricopeptide repeat domain"/>
    <property type="match status" value="1"/>
</dbReference>
<dbReference type="SUPFAM" id="SSF56112">
    <property type="entry name" value="Protein kinase-like (PK-like)"/>
    <property type="match status" value="1"/>
</dbReference>
<dbReference type="PANTHER" id="PTHR16305">
    <property type="entry name" value="TESTICULAR SOLUBLE ADENYLYL CYCLASE"/>
    <property type="match status" value="1"/>
</dbReference>
<dbReference type="Pfam" id="PF13191">
    <property type="entry name" value="AAA_16"/>
    <property type="match status" value="1"/>
</dbReference>
<evidence type="ECO:0000256" key="3">
    <source>
        <dbReference type="ARBA" id="ARBA00022840"/>
    </source>
</evidence>
<dbReference type="PROSITE" id="PS50011">
    <property type="entry name" value="PROTEIN_KINASE_DOM"/>
    <property type="match status" value="1"/>
</dbReference>
<gene>
    <name evidence="6" type="ORF">JY651_45805</name>
</gene>
<dbReference type="Proteomes" id="UP000662747">
    <property type="component" value="Chromosome"/>
</dbReference>
<dbReference type="PANTHER" id="PTHR16305:SF28">
    <property type="entry name" value="GUANYLATE CYCLASE DOMAIN-CONTAINING PROTEIN"/>
    <property type="match status" value="1"/>
</dbReference>
<dbReference type="CDD" id="cd07302">
    <property type="entry name" value="CHD"/>
    <property type="match status" value="1"/>
</dbReference>
<reference evidence="6 7" key="1">
    <citation type="submission" date="2021-02" db="EMBL/GenBank/DDBJ databases">
        <title>De Novo genome assembly of isolated myxobacteria.</title>
        <authorList>
            <person name="Stevens D.C."/>
        </authorList>
    </citation>
    <scope>NUCLEOTIDE SEQUENCE [LARGE SCALE GENOMIC DNA]</scope>
    <source>
        <strain evidence="7">SCPEA02</strain>
    </source>
</reference>
<dbReference type="SUPFAM" id="SSF48452">
    <property type="entry name" value="TPR-like"/>
    <property type="match status" value="1"/>
</dbReference>
<keyword evidence="3 4" id="KW-0067">ATP-binding</keyword>
<sequence>MEPLASEEVSDFGDPLLQAVARRLQSVPVPAPGQRLGGQDGHRYELLAVLGSGGMGRVFRAWDHALHRMVALKFLLPAPGDDMPRLLALLRDEAKSVARLDHENIVRIHDVVEWDTGFRTEPEGEPLRVPFLVMEALEGESLRSLLQRGLPGQRRALDILIGVASGLAHAHARGVVHLDLKPGNVFILGDGRVKLLDFGLARLLSGSVSVPGIPGGGTPAYMAPEQWQGGPLSARTDVWAAGLLIFELLVGEHPFPTAGTAELRARITSSVPIPSVRERRPELLDEVARLVSELLSPCPEARPADGGALLARLHALAARWCPLRGRTGTLVMERWLLTVVCCSLTLVEPGDGEVFDGEDPHALEAGFHSACARVFGQHGGVLVTCLGTEVQACFGYPVGREDAAMQAVRAALRLKETLAHERVLLSSGGGVAVRMGVHTGLVTMADAASSLHGLMPAIQGEVPRVAAWLATQAAPDAILQSESTHALVRGAFQTHFQGTRAYAGLRCSTPMGVHEVERERRGGFRFDRALVTGRLTPLMGREQELRRLMTLWRGARAGLGTCVLLSGEAGIGKSRLVQELYEREQGSEVTWARCQCWPQRQGTAFSPLVDWLQRYLELAPDEPPARWRERLEARLGALDLLREHADPLAAFLSLPVSPEVPFLQLSSERQRMRMLESLVTLLRRLATVVPLTLLLEDVHWADPSTLLFLDVLMGCLEGVPLCVLLTARPELEPRWVGQAGFHVLALERLSPACTVDLARAAAGGQPLSEAMVAQLVARTDGIPLFIEELTWMLLAQGDSERASPCEPFPALPASLHELLQARLDSLPPLLKALLQQAATLGREFRYELLRVLSFLGEDELLRELAALEKAGLLFQNGASYDVTYTFRHALVQDVAYRSMSREVRQRYHARVVEVLSLAFPDVVEEQPEVLAWHATQAGLVAQAVDLWHAAGHHAEAKSAFSEAISHFSRGLKLLRRLPASHERDGREIVLQSGLGMALISVRGFAAPEVEAVYERARALCERFGDVPLSVLWGVWVIALVRGDREGTDELAVHFERMLETKEDPICQVVVGAALASRAFWRGEPAECQRQCVAAQEPLARFDLNEVPMLIRGGAHSYAIEQRLNVYIYRAWSAAVMGLSDQAWAEYREGLAQAEQMHQPYALATVLIFGSAIALEQGDIRAAREDAARALALSLEYGFPFVSAISTCLHGWALARLGALERGLDLARQGLAALKAMGAWVTFPLYSEAVGCACLLGGHLQEGLEAVREGIAVADSGLARHALPELWRLRGELLRRSGDDSGARDCFLHACELARAQGALLHELRAALGLGGLLRGAGEEVEASNLVAEVYGRFTEGLDVADCEEARRFLGR</sequence>
<dbReference type="InterPro" id="IPR011990">
    <property type="entry name" value="TPR-like_helical_dom_sf"/>
</dbReference>
<dbReference type="PROSITE" id="PS00107">
    <property type="entry name" value="PROTEIN_KINASE_ATP"/>
    <property type="match status" value="1"/>
</dbReference>
<evidence type="ECO:0000256" key="1">
    <source>
        <dbReference type="ARBA" id="ARBA00004167"/>
    </source>
</evidence>
<dbReference type="EMBL" id="CP071090">
    <property type="protein sequence ID" value="QSQ22363.1"/>
    <property type="molecule type" value="Genomic_DNA"/>
</dbReference>
<feature type="domain" description="Protein kinase" evidence="5">
    <location>
        <begin position="44"/>
        <end position="317"/>
    </location>
</feature>
<dbReference type="Pfam" id="PF00069">
    <property type="entry name" value="Pkinase"/>
    <property type="match status" value="1"/>
</dbReference>
<dbReference type="PROSITE" id="PS00108">
    <property type="entry name" value="PROTEIN_KINASE_ST"/>
    <property type="match status" value="1"/>
</dbReference>
<dbReference type="Gene3D" id="1.10.510.10">
    <property type="entry name" value="Transferase(Phosphotransferase) domain 1"/>
    <property type="match status" value="1"/>
</dbReference>
<dbReference type="SUPFAM" id="SSF55073">
    <property type="entry name" value="Nucleotide cyclase"/>
    <property type="match status" value="1"/>
</dbReference>
<proteinExistence type="predicted"/>
<dbReference type="Gene3D" id="3.30.200.20">
    <property type="entry name" value="Phosphorylase Kinase, domain 1"/>
    <property type="match status" value="1"/>
</dbReference>
<dbReference type="InterPro" id="IPR029787">
    <property type="entry name" value="Nucleotide_cyclase"/>
</dbReference>
<feature type="binding site" evidence="4">
    <location>
        <position position="73"/>
    </location>
    <ligand>
        <name>ATP</name>
        <dbReference type="ChEBI" id="CHEBI:30616"/>
    </ligand>
</feature>
<dbReference type="SMART" id="SM00220">
    <property type="entry name" value="S_TKc"/>
    <property type="match status" value="1"/>
</dbReference>
<dbReference type="InterPro" id="IPR027417">
    <property type="entry name" value="P-loop_NTPase"/>
</dbReference>
<dbReference type="InterPro" id="IPR000719">
    <property type="entry name" value="Prot_kinase_dom"/>
</dbReference>
<evidence type="ECO:0000256" key="4">
    <source>
        <dbReference type="PROSITE-ProRule" id="PRU10141"/>
    </source>
</evidence>
<protein>
    <submittedName>
        <fullName evidence="6">AAA family ATPase</fullName>
    </submittedName>
</protein>
<keyword evidence="7" id="KW-1185">Reference proteome</keyword>
<comment type="subcellular location">
    <subcellularLocation>
        <location evidence="1">Membrane</location>
        <topology evidence="1">Single-pass membrane protein</topology>
    </subcellularLocation>
</comment>
<keyword evidence="2 4" id="KW-0547">Nucleotide-binding</keyword>
<dbReference type="InterPro" id="IPR041664">
    <property type="entry name" value="AAA_16"/>
</dbReference>
<dbReference type="InterPro" id="IPR011009">
    <property type="entry name" value="Kinase-like_dom_sf"/>
</dbReference>
<dbReference type="InterPro" id="IPR008271">
    <property type="entry name" value="Ser/Thr_kinase_AS"/>
</dbReference>
<dbReference type="Gene3D" id="3.40.50.300">
    <property type="entry name" value="P-loop containing nucleotide triphosphate hydrolases"/>
    <property type="match status" value="1"/>
</dbReference>
<evidence type="ECO:0000259" key="5">
    <source>
        <dbReference type="PROSITE" id="PS50011"/>
    </source>
</evidence>
<evidence type="ECO:0000256" key="2">
    <source>
        <dbReference type="ARBA" id="ARBA00022741"/>
    </source>
</evidence>